<evidence type="ECO:0000313" key="12">
    <source>
        <dbReference type="EMBL" id="HIV11349.1"/>
    </source>
</evidence>
<evidence type="ECO:0000256" key="1">
    <source>
        <dbReference type="ARBA" id="ARBA00004496"/>
    </source>
</evidence>
<evidence type="ECO:0000256" key="8">
    <source>
        <dbReference type="ARBA" id="ARBA00022932"/>
    </source>
</evidence>
<dbReference type="EMBL" id="DVOL01000095">
    <property type="protein sequence ID" value="HIV11349.1"/>
    <property type="molecule type" value="Genomic_DNA"/>
</dbReference>
<dbReference type="Pfam" id="PF02811">
    <property type="entry name" value="PHP"/>
    <property type="match status" value="1"/>
</dbReference>
<gene>
    <name evidence="12" type="ORF">IAD28_06640</name>
</gene>
<dbReference type="Proteomes" id="UP000823960">
    <property type="component" value="Unassembled WGS sequence"/>
</dbReference>
<dbReference type="NCBIfam" id="TIGR00594">
    <property type="entry name" value="polc"/>
    <property type="match status" value="1"/>
</dbReference>
<dbReference type="PANTHER" id="PTHR32294:SF0">
    <property type="entry name" value="DNA POLYMERASE III SUBUNIT ALPHA"/>
    <property type="match status" value="1"/>
</dbReference>
<dbReference type="Pfam" id="PF17657">
    <property type="entry name" value="DNA_pol3_finger"/>
    <property type="match status" value="1"/>
</dbReference>
<dbReference type="EC" id="2.7.7.7" evidence="3"/>
<dbReference type="InterPro" id="IPR004805">
    <property type="entry name" value="DnaE2/DnaE/PolC"/>
</dbReference>
<dbReference type="NCBIfam" id="NF004226">
    <property type="entry name" value="PRK05673.1"/>
    <property type="match status" value="1"/>
</dbReference>
<keyword evidence="7" id="KW-0235">DNA replication</keyword>
<keyword evidence="5 12" id="KW-0808">Transferase</keyword>
<dbReference type="GO" id="GO:0005737">
    <property type="term" value="C:cytoplasm"/>
    <property type="evidence" value="ECO:0007669"/>
    <property type="project" value="UniProtKB-SubCell"/>
</dbReference>
<protein>
    <recommendedName>
        <fullName evidence="4">DNA polymerase III subunit alpha</fullName>
        <ecNumber evidence="3">2.7.7.7</ecNumber>
    </recommendedName>
</protein>
<dbReference type="PANTHER" id="PTHR32294">
    <property type="entry name" value="DNA POLYMERASE III SUBUNIT ALPHA"/>
    <property type="match status" value="1"/>
</dbReference>
<feature type="domain" description="Polymerase/histidinol phosphatase N-terminal" evidence="11">
    <location>
        <begin position="5"/>
        <end position="72"/>
    </location>
</feature>
<dbReference type="GO" id="GO:0008408">
    <property type="term" value="F:3'-5' exonuclease activity"/>
    <property type="evidence" value="ECO:0007669"/>
    <property type="project" value="InterPro"/>
</dbReference>
<dbReference type="GO" id="GO:0006260">
    <property type="term" value="P:DNA replication"/>
    <property type="evidence" value="ECO:0007669"/>
    <property type="project" value="UniProtKB-KW"/>
</dbReference>
<comment type="catalytic activity">
    <reaction evidence="10">
        <text>DNA(n) + a 2'-deoxyribonucleoside 5'-triphosphate = DNA(n+1) + diphosphate</text>
        <dbReference type="Rhea" id="RHEA:22508"/>
        <dbReference type="Rhea" id="RHEA-COMP:17339"/>
        <dbReference type="Rhea" id="RHEA-COMP:17340"/>
        <dbReference type="ChEBI" id="CHEBI:33019"/>
        <dbReference type="ChEBI" id="CHEBI:61560"/>
        <dbReference type="ChEBI" id="CHEBI:173112"/>
        <dbReference type="EC" id="2.7.7.7"/>
    </reaction>
</comment>
<reference evidence="12" key="1">
    <citation type="submission" date="2020-10" db="EMBL/GenBank/DDBJ databases">
        <authorList>
            <person name="Gilroy R."/>
        </authorList>
    </citation>
    <scope>NUCLEOTIDE SEQUENCE</scope>
    <source>
        <strain evidence="12">1370</strain>
    </source>
</reference>
<dbReference type="CDD" id="cd04485">
    <property type="entry name" value="DnaE_OBF"/>
    <property type="match status" value="1"/>
</dbReference>
<comment type="caution">
    <text evidence="12">The sequence shown here is derived from an EMBL/GenBank/DDBJ whole genome shotgun (WGS) entry which is preliminary data.</text>
</comment>
<evidence type="ECO:0000256" key="2">
    <source>
        <dbReference type="ARBA" id="ARBA00009496"/>
    </source>
</evidence>
<proteinExistence type="inferred from homology"/>
<dbReference type="InterPro" id="IPR016195">
    <property type="entry name" value="Pol/histidinol_Pase-like"/>
</dbReference>
<dbReference type="InterPro" id="IPR040982">
    <property type="entry name" value="DNA_pol3_finger"/>
</dbReference>
<comment type="similarity">
    <text evidence="2">Belongs to the DNA polymerase type-C family. DnaE subfamily.</text>
</comment>
<evidence type="ECO:0000256" key="3">
    <source>
        <dbReference type="ARBA" id="ARBA00012417"/>
    </source>
</evidence>
<dbReference type="Pfam" id="PF14579">
    <property type="entry name" value="HHH_6"/>
    <property type="match status" value="1"/>
</dbReference>
<dbReference type="GO" id="GO:0003887">
    <property type="term" value="F:DNA-directed DNA polymerase activity"/>
    <property type="evidence" value="ECO:0007669"/>
    <property type="project" value="UniProtKB-KW"/>
</dbReference>
<evidence type="ECO:0000259" key="11">
    <source>
        <dbReference type="SMART" id="SM00481"/>
    </source>
</evidence>
<dbReference type="InterPro" id="IPR011708">
    <property type="entry name" value="DNA_pol3_alpha_NTPase_dom"/>
</dbReference>
<dbReference type="Gene3D" id="3.20.20.140">
    <property type="entry name" value="Metal-dependent hydrolases"/>
    <property type="match status" value="1"/>
</dbReference>
<dbReference type="InterPro" id="IPR004365">
    <property type="entry name" value="NA-bd_OB_tRNA"/>
</dbReference>
<dbReference type="NCBIfam" id="NF005298">
    <property type="entry name" value="PRK06826.1"/>
    <property type="match status" value="1"/>
</dbReference>
<comment type="function">
    <text evidence="9">DNA polymerase III is a complex, multichain enzyme responsible for most of the replicative synthesis in bacteria. This DNA polymerase also exhibits 3' to 5' exonuclease activity. The alpha chain is the DNA polymerase.</text>
</comment>
<evidence type="ECO:0000256" key="5">
    <source>
        <dbReference type="ARBA" id="ARBA00022679"/>
    </source>
</evidence>
<comment type="subcellular location">
    <subcellularLocation>
        <location evidence="1">Cytoplasm</location>
    </subcellularLocation>
</comment>
<dbReference type="GO" id="GO:0003676">
    <property type="term" value="F:nucleic acid binding"/>
    <property type="evidence" value="ECO:0007669"/>
    <property type="project" value="InterPro"/>
</dbReference>
<evidence type="ECO:0000313" key="13">
    <source>
        <dbReference type="Proteomes" id="UP000823960"/>
    </source>
</evidence>
<dbReference type="InterPro" id="IPR029460">
    <property type="entry name" value="DNAPol_HHH"/>
</dbReference>
<dbReference type="Pfam" id="PF01336">
    <property type="entry name" value="tRNA_anti-codon"/>
    <property type="match status" value="1"/>
</dbReference>
<evidence type="ECO:0000256" key="9">
    <source>
        <dbReference type="ARBA" id="ARBA00025611"/>
    </source>
</evidence>
<evidence type="ECO:0000256" key="6">
    <source>
        <dbReference type="ARBA" id="ARBA00022695"/>
    </source>
</evidence>
<dbReference type="InterPro" id="IPR003141">
    <property type="entry name" value="Pol/His_phosphatase_N"/>
</dbReference>
<dbReference type="Gene3D" id="1.10.150.870">
    <property type="match status" value="1"/>
</dbReference>
<dbReference type="SMART" id="SM00481">
    <property type="entry name" value="POLIIIAc"/>
    <property type="match status" value="1"/>
</dbReference>
<keyword evidence="6 12" id="KW-0548">Nucleotidyltransferase</keyword>
<sequence>MPDFVHLHLRTEFSLLDGACRLKKLIARVKELSMSAVAITDHGNLFGAIEFYNQCIKNSIKPIIGCEVYVAPRTRFDKQGKQDHPYHLILLCKNQLGYKNLCKLVSLAYTEGFYNRPRVDFELLTLYHEGLVCLSGCLAGEVSRLLSDNSYEEAKKTVLRYKELFGEDYYIEVQNHLYKDETDILPYQYRLSDETGVKLCATNDAHYIEKSGAYAQKLLMCIATNTTVDDPDGMSFPTSEFYIKSYDEMAALFHGHEEALSSTLEIASKCNLEFEFGVTKLPAFSIEGVKDNESFLRDMSYSGLKKRYGDNPDPSICSRLEYELGIISGMGYVNYYLIVWDFVNYAKTNGIPVGPGRGSGAGSLVAYCIGITGIDPIKYNLLFERFLNPERVSMPDFDIDFCIEGRQRVIDYVKSRYGEDHVAQIVTFGTMAAKNAVRDCARAMAKPYKLADTIAKAIPFGFTLEEALSGDKDFSDMYRGSQEVREIVDMAVEVEGMPRHSSTHAAGVVITSGPVSDYVPLMTNDGQLVTQYTMTVLESLGLLKIDFLGLRNLTVIRDTVTQIHKADPSFAIEDIPLDDAEVYKMLAQGDTLGVFQFESPGMTSTIERLVPHDIEDLIAVISLYRPGPMDSIPTYIKNRHNQSQIKYKTELLRPILGVTYGCIVYQEQVMQIFRSLAGYSYGKADIVRRAMAKKKHDVLENERKAFIYGETDERGNEVCCGCLKNGIPYEVANSIFDEMTSFASYAFNKSHAAAYATVAYQTAYLKCHYFKEYMSALLTSVLDSIGKINEYTALCEEHGLKVLGPDINRSEEYFTTDGNSLRFGLLAVKSLGRGAIAQILEKRRSGGSFKGLADFIERLYGSELTSRAIESLIMGGAFDCFPNNRNEMLSSLNMIQSEVEQRNRSSMEGQLDLFDMGDNRQEGQRWEIPKKEEYPISQLLEMEKEILGVYISGHPLSEYQPWIKALGLTTVRDIAAVMEDGAAGGFKDGDMVGIIALFSSKKNFTTKNGQMMCFCTLEDMTGSIEAVVFPRIYEDVKQLLVPGGILALFGKISVKEDEEPKLLVNEAYPAEDYIKRARATPIYLRLSSSDSDRIEKIRRICRENPGDTRILAYLTDLGRLTAIREAKSVNASASIITELTGILGSDNIKFKYKKGM</sequence>
<dbReference type="InterPro" id="IPR004013">
    <property type="entry name" value="PHP_dom"/>
</dbReference>
<keyword evidence="8" id="KW-0239">DNA-directed DNA polymerase</keyword>
<dbReference type="InterPro" id="IPR041931">
    <property type="entry name" value="DNA_pol3_alpha_thumb_dom"/>
</dbReference>
<evidence type="ECO:0000256" key="10">
    <source>
        <dbReference type="ARBA" id="ARBA00049244"/>
    </source>
</evidence>
<evidence type="ECO:0000256" key="7">
    <source>
        <dbReference type="ARBA" id="ARBA00022705"/>
    </source>
</evidence>
<dbReference type="AlphaFoldDB" id="A0A9D1NSL3"/>
<dbReference type="Pfam" id="PF07733">
    <property type="entry name" value="DNA_pol3_alpha"/>
    <property type="match status" value="1"/>
</dbReference>
<evidence type="ECO:0000256" key="4">
    <source>
        <dbReference type="ARBA" id="ARBA00019114"/>
    </source>
</evidence>
<name>A0A9D1NSL3_9FIRM</name>
<organism evidence="12 13">
    <name type="scientific">Candidatus Faeciplasma avium</name>
    <dbReference type="NCBI Taxonomy" id="2840798"/>
    <lineage>
        <taxon>Bacteria</taxon>
        <taxon>Bacillati</taxon>
        <taxon>Bacillota</taxon>
        <taxon>Clostridia</taxon>
        <taxon>Eubacteriales</taxon>
        <taxon>Oscillospiraceae</taxon>
        <taxon>Oscillospiraceae incertae sedis</taxon>
        <taxon>Candidatus Faeciplasma</taxon>
    </lineage>
</organism>
<dbReference type="Gene3D" id="1.10.10.1600">
    <property type="entry name" value="Bacterial DNA polymerase III alpha subunit, thumb domain"/>
    <property type="match status" value="1"/>
</dbReference>
<reference evidence="12" key="2">
    <citation type="journal article" date="2021" name="PeerJ">
        <title>Extensive microbial diversity within the chicken gut microbiome revealed by metagenomics and culture.</title>
        <authorList>
            <person name="Gilroy R."/>
            <person name="Ravi A."/>
            <person name="Getino M."/>
            <person name="Pursley I."/>
            <person name="Horton D.L."/>
            <person name="Alikhan N.F."/>
            <person name="Baker D."/>
            <person name="Gharbi K."/>
            <person name="Hall N."/>
            <person name="Watson M."/>
            <person name="Adriaenssens E.M."/>
            <person name="Foster-Nyarko E."/>
            <person name="Jarju S."/>
            <person name="Secka A."/>
            <person name="Antonio M."/>
            <person name="Oren A."/>
            <person name="Chaudhuri R.R."/>
            <person name="La Ragione R."/>
            <person name="Hildebrand F."/>
            <person name="Pallen M.J."/>
        </authorList>
    </citation>
    <scope>NUCLEOTIDE SEQUENCE</scope>
    <source>
        <strain evidence="12">1370</strain>
    </source>
</reference>
<dbReference type="CDD" id="cd12113">
    <property type="entry name" value="PHP_PolIIIA_DnaE3"/>
    <property type="match status" value="1"/>
</dbReference>
<accession>A0A9D1NSL3</accession>
<dbReference type="SUPFAM" id="SSF89550">
    <property type="entry name" value="PHP domain-like"/>
    <property type="match status" value="1"/>
</dbReference>